<evidence type="ECO:0000313" key="9">
    <source>
        <dbReference type="Proteomes" id="UP000533306"/>
    </source>
</evidence>
<comment type="caution">
    <text evidence="8">The sequence shown here is derived from an EMBL/GenBank/DDBJ whole genome shotgun (WGS) entry which is preliminary data.</text>
</comment>
<keyword evidence="6 7" id="KW-0472">Membrane</keyword>
<evidence type="ECO:0000313" key="8">
    <source>
        <dbReference type="EMBL" id="MBB6011771.1"/>
    </source>
</evidence>
<feature type="transmembrane region" description="Helical" evidence="7">
    <location>
        <begin position="278"/>
        <end position="299"/>
    </location>
</feature>
<comment type="subcellular location">
    <subcellularLocation>
        <location evidence="1">Membrane</location>
        <topology evidence="1">Multi-pass membrane protein</topology>
    </subcellularLocation>
</comment>
<dbReference type="InterPro" id="IPR011701">
    <property type="entry name" value="MFS"/>
</dbReference>
<dbReference type="GO" id="GO:0016020">
    <property type="term" value="C:membrane"/>
    <property type="evidence" value="ECO:0007669"/>
    <property type="project" value="UniProtKB-SubCell"/>
</dbReference>
<dbReference type="Proteomes" id="UP000533306">
    <property type="component" value="Unassembled WGS sequence"/>
</dbReference>
<keyword evidence="9" id="KW-1185">Reference proteome</keyword>
<feature type="transmembrane region" description="Helical" evidence="7">
    <location>
        <begin position="338"/>
        <end position="359"/>
    </location>
</feature>
<dbReference type="SUPFAM" id="SSF103473">
    <property type="entry name" value="MFS general substrate transporter"/>
    <property type="match status" value="1"/>
</dbReference>
<feature type="transmembrane region" description="Helical" evidence="7">
    <location>
        <begin position="365"/>
        <end position="387"/>
    </location>
</feature>
<proteinExistence type="inferred from homology"/>
<evidence type="ECO:0000256" key="7">
    <source>
        <dbReference type="SAM" id="Phobius"/>
    </source>
</evidence>
<dbReference type="RefSeq" id="WP_183827114.1">
    <property type="nucleotide sequence ID" value="NZ_JACHEU010000001.1"/>
</dbReference>
<dbReference type="InterPro" id="IPR004752">
    <property type="entry name" value="AmpG_permease/AT-1"/>
</dbReference>
<reference evidence="8 9" key="1">
    <citation type="submission" date="2020-08" db="EMBL/GenBank/DDBJ databases">
        <title>Genomic Encyclopedia of Type Strains, Phase IV (KMG-IV): sequencing the most valuable type-strain genomes for metagenomic binning, comparative biology and taxonomic classification.</title>
        <authorList>
            <person name="Goeker M."/>
        </authorList>
    </citation>
    <scope>NUCLEOTIDE SEQUENCE [LARGE SCALE GENOMIC DNA]</scope>
    <source>
        <strain evidence="8 9">DSM 11099</strain>
    </source>
</reference>
<comment type="similarity">
    <text evidence="2">Belongs to the major facilitator superfamily.</text>
</comment>
<evidence type="ECO:0000256" key="3">
    <source>
        <dbReference type="ARBA" id="ARBA00022448"/>
    </source>
</evidence>
<keyword evidence="3" id="KW-0813">Transport</keyword>
<evidence type="ECO:0008006" key="10">
    <source>
        <dbReference type="Google" id="ProtNLM"/>
    </source>
</evidence>
<evidence type="ECO:0000256" key="2">
    <source>
        <dbReference type="ARBA" id="ARBA00008335"/>
    </source>
</evidence>
<gene>
    <name evidence="8" type="ORF">HNR59_001116</name>
</gene>
<sequence length="393" mass="40330">MVRNLIAIALITASIGIPGAFFTIVLPAMMRDGGASLFQIGLIYVVWAPSALKWLWAPWFDPLPRRPFGSTFGWIRALILAIALSFLATLPLVERLTVWPLVGLAVLSAAFSVTLQMLFAGWLMDDFDERARALANGVGVAGMVAGGVIGGGLLPLLAGKVGWTTAIAGASAFVALTSLGTIGLRRLSTKPRPPVTSARQFVETLRLLVVLPSSGPVIAALALLSLSSGADATIPARLVDAGYDPVRTGVLLGMVATLAIIPVSGLTGLLIRRYGKAVVLSGIAGAKGVVLGLLAWSAAGGPETIALLSVLDFVLAGAMTVALWQVFMSHAAHARSPILGYSALTAGDAAVRLFAGIGAGALAMALGYSGTFSVAAALAFAACLVALRLPNSR</sequence>
<name>A0A7W9S0B9_9HYPH</name>
<feature type="transmembrane region" description="Helical" evidence="7">
    <location>
        <begin position="7"/>
        <end position="30"/>
    </location>
</feature>
<dbReference type="Pfam" id="PF07690">
    <property type="entry name" value="MFS_1"/>
    <property type="match status" value="1"/>
</dbReference>
<evidence type="ECO:0000256" key="1">
    <source>
        <dbReference type="ARBA" id="ARBA00004141"/>
    </source>
</evidence>
<keyword evidence="4 7" id="KW-0812">Transmembrane</keyword>
<feature type="transmembrane region" description="Helical" evidence="7">
    <location>
        <begin position="305"/>
        <end position="326"/>
    </location>
</feature>
<feature type="transmembrane region" description="Helical" evidence="7">
    <location>
        <begin position="205"/>
        <end position="230"/>
    </location>
</feature>
<organism evidence="8 9">
    <name type="scientific">Aquamicrobium lusatiense</name>
    <dbReference type="NCBI Taxonomy" id="89772"/>
    <lineage>
        <taxon>Bacteria</taxon>
        <taxon>Pseudomonadati</taxon>
        <taxon>Pseudomonadota</taxon>
        <taxon>Alphaproteobacteria</taxon>
        <taxon>Hyphomicrobiales</taxon>
        <taxon>Phyllobacteriaceae</taxon>
        <taxon>Aquamicrobium</taxon>
    </lineage>
</organism>
<evidence type="ECO:0000256" key="4">
    <source>
        <dbReference type="ARBA" id="ARBA00022692"/>
    </source>
</evidence>
<dbReference type="EMBL" id="JACHEU010000001">
    <property type="protein sequence ID" value="MBB6011771.1"/>
    <property type="molecule type" value="Genomic_DNA"/>
</dbReference>
<dbReference type="AlphaFoldDB" id="A0A7W9S0B9"/>
<feature type="transmembrane region" description="Helical" evidence="7">
    <location>
        <begin position="98"/>
        <end position="122"/>
    </location>
</feature>
<dbReference type="Gene3D" id="1.20.1250.20">
    <property type="entry name" value="MFS general substrate transporter like domains"/>
    <property type="match status" value="1"/>
</dbReference>
<evidence type="ECO:0000256" key="5">
    <source>
        <dbReference type="ARBA" id="ARBA00022989"/>
    </source>
</evidence>
<feature type="transmembrane region" description="Helical" evidence="7">
    <location>
        <begin position="134"/>
        <end position="157"/>
    </location>
</feature>
<dbReference type="PANTHER" id="PTHR12778">
    <property type="entry name" value="SOLUTE CARRIER FAMILY 33 ACETYL-COA TRANSPORTER -RELATED"/>
    <property type="match status" value="1"/>
</dbReference>
<dbReference type="GO" id="GO:0022857">
    <property type="term" value="F:transmembrane transporter activity"/>
    <property type="evidence" value="ECO:0007669"/>
    <property type="project" value="InterPro"/>
</dbReference>
<evidence type="ECO:0000256" key="6">
    <source>
        <dbReference type="ARBA" id="ARBA00023136"/>
    </source>
</evidence>
<feature type="transmembrane region" description="Helical" evidence="7">
    <location>
        <begin position="36"/>
        <end position="56"/>
    </location>
</feature>
<feature type="transmembrane region" description="Helical" evidence="7">
    <location>
        <begin position="68"/>
        <end position="92"/>
    </location>
</feature>
<protein>
    <recommendedName>
        <fullName evidence="10">MFS transporter</fullName>
    </recommendedName>
</protein>
<accession>A0A7W9S0B9</accession>
<dbReference type="PANTHER" id="PTHR12778:SF10">
    <property type="entry name" value="MAJOR FACILITATOR SUPERFAMILY DOMAIN-CONTAINING PROTEIN 3"/>
    <property type="match status" value="1"/>
</dbReference>
<feature type="transmembrane region" description="Helical" evidence="7">
    <location>
        <begin position="163"/>
        <end position="184"/>
    </location>
</feature>
<feature type="transmembrane region" description="Helical" evidence="7">
    <location>
        <begin position="250"/>
        <end position="271"/>
    </location>
</feature>
<keyword evidence="5 7" id="KW-1133">Transmembrane helix</keyword>
<dbReference type="InterPro" id="IPR036259">
    <property type="entry name" value="MFS_trans_sf"/>
</dbReference>